<evidence type="ECO:0000313" key="2">
    <source>
        <dbReference type="EMBL" id="CAD1831842.1"/>
    </source>
</evidence>
<organism evidence="2">
    <name type="scientific">Ananas comosus var. bracteatus</name>
    <name type="common">red pineapple</name>
    <dbReference type="NCBI Taxonomy" id="296719"/>
    <lineage>
        <taxon>Eukaryota</taxon>
        <taxon>Viridiplantae</taxon>
        <taxon>Streptophyta</taxon>
        <taxon>Embryophyta</taxon>
        <taxon>Tracheophyta</taxon>
        <taxon>Spermatophyta</taxon>
        <taxon>Magnoliopsida</taxon>
        <taxon>Liliopsida</taxon>
        <taxon>Poales</taxon>
        <taxon>Bromeliaceae</taxon>
        <taxon>Bromelioideae</taxon>
        <taxon>Ananas</taxon>
    </lineage>
</organism>
<sequence>MSSSDATVVDVTAEPLKQIKREKSKEPQALAKESISLKCHVGLQEDVVTRIEEQSSAFLQTVSLLDEGLHLMEKDIIAAMTTFRHRLEQFKKNLARCNDEQGARDVLLQDIGAHVKEVKDLKIKTREVLPERIESDRCKPPRASEVKSGGEYRHIGDAKRCN</sequence>
<evidence type="ECO:0000256" key="1">
    <source>
        <dbReference type="SAM" id="MobiDB-lite"/>
    </source>
</evidence>
<name>A0A6V7PLS6_ANACO</name>
<feature type="region of interest" description="Disordered" evidence="1">
    <location>
        <begin position="135"/>
        <end position="162"/>
    </location>
</feature>
<accession>A0A6V7PLS6</accession>
<reference evidence="2" key="1">
    <citation type="submission" date="2020-07" db="EMBL/GenBank/DDBJ databases">
        <authorList>
            <person name="Lin J."/>
        </authorList>
    </citation>
    <scope>NUCLEOTIDE SEQUENCE</scope>
</reference>
<dbReference type="AlphaFoldDB" id="A0A6V7PLS6"/>
<dbReference type="EMBL" id="LR862149">
    <property type="protein sequence ID" value="CAD1831842.1"/>
    <property type="molecule type" value="Genomic_DNA"/>
</dbReference>
<protein>
    <submittedName>
        <fullName evidence="2">Uncharacterized protein</fullName>
    </submittedName>
</protein>
<proteinExistence type="predicted"/>
<gene>
    <name evidence="2" type="ORF">CB5_LOCUS15053</name>
</gene>